<feature type="transmembrane region" description="Helical" evidence="1">
    <location>
        <begin position="249"/>
        <end position="269"/>
    </location>
</feature>
<reference evidence="2 3" key="1">
    <citation type="submission" date="2018-10" db="EMBL/GenBank/DDBJ databases">
        <title>Oceanobacillus sp. YLB-02 draft genome.</title>
        <authorList>
            <person name="Yu L."/>
        </authorList>
    </citation>
    <scope>NUCLEOTIDE SEQUENCE [LARGE SCALE GENOMIC DNA]</scope>
    <source>
        <strain evidence="2 3">YLB-02</strain>
    </source>
</reference>
<dbReference type="Proteomes" id="UP000270219">
    <property type="component" value="Unassembled WGS sequence"/>
</dbReference>
<name>A0A498D2B1_9BACI</name>
<gene>
    <name evidence="2" type="ORF">D8M04_18195</name>
</gene>
<feature type="transmembrane region" description="Helical" evidence="1">
    <location>
        <begin position="77"/>
        <end position="100"/>
    </location>
</feature>
<feature type="transmembrane region" description="Helical" evidence="1">
    <location>
        <begin position="344"/>
        <end position="364"/>
    </location>
</feature>
<evidence type="ECO:0000313" key="3">
    <source>
        <dbReference type="Proteomes" id="UP000270219"/>
    </source>
</evidence>
<dbReference type="OrthoDB" id="2960907at2"/>
<feature type="transmembrane region" description="Helical" evidence="1">
    <location>
        <begin position="436"/>
        <end position="453"/>
    </location>
</feature>
<dbReference type="RefSeq" id="WP_121524837.1">
    <property type="nucleotide sequence ID" value="NZ_RCHR01000010.1"/>
</dbReference>
<proteinExistence type="predicted"/>
<feature type="transmembrane region" description="Helical" evidence="1">
    <location>
        <begin position="314"/>
        <end position="332"/>
    </location>
</feature>
<accession>A0A498D2B1</accession>
<comment type="caution">
    <text evidence="2">The sequence shown here is derived from an EMBL/GenBank/DDBJ whole genome shotgun (WGS) entry which is preliminary data.</text>
</comment>
<evidence type="ECO:0000256" key="1">
    <source>
        <dbReference type="SAM" id="Phobius"/>
    </source>
</evidence>
<keyword evidence="1" id="KW-1133">Transmembrane helix</keyword>
<organism evidence="2 3">
    <name type="scientific">Oceanobacillus piezotolerans</name>
    <dbReference type="NCBI Taxonomy" id="2448030"/>
    <lineage>
        <taxon>Bacteria</taxon>
        <taxon>Bacillati</taxon>
        <taxon>Bacillota</taxon>
        <taxon>Bacilli</taxon>
        <taxon>Bacillales</taxon>
        <taxon>Bacillaceae</taxon>
        <taxon>Oceanobacillus</taxon>
    </lineage>
</organism>
<protein>
    <submittedName>
        <fullName evidence="2">Uncharacterized protein</fullName>
    </submittedName>
</protein>
<feature type="transmembrane region" description="Helical" evidence="1">
    <location>
        <begin position="9"/>
        <end position="27"/>
    </location>
</feature>
<dbReference type="EMBL" id="RCHR01000010">
    <property type="protein sequence ID" value="RLL40698.1"/>
    <property type="molecule type" value="Genomic_DNA"/>
</dbReference>
<feature type="transmembrane region" description="Helical" evidence="1">
    <location>
        <begin position="371"/>
        <end position="388"/>
    </location>
</feature>
<feature type="transmembrane region" description="Helical" evidence="1">
    <location>
        <begin position="208"/>
        <end position="228"/>
    </location>
</feature>
<sequence length="454" mass="50790">MGKHFISRYLYIFYCFVFILHIINVFLESETMNDTIGWFALVMLVVSFAGASRLFKILGMAFLFVGGTVYLTAGQSIIAIPSLFTSNMSLLVLLSMLPWMNSVVKSGRFDKSLNSLLHVNAKDLGSLYPRSSAITLTLASFLNLSAATISQDVLKEQLQTLKKDVRDSFIGTSTLRGYTLALLWSPLEILLAVTIFTTGVGYVSLLPWLLLIAGITFLLDSLWGRFYYRKYNYRLDREVNIDKKALIKKIAHLLLALILFLVLVIAIGNNLNLDFIFTVTILIFPFSLVWSIVMKRFKSFWTIGWRTWIEKTNTMQNFVVLFLSLAFFANSINDTPFLLFIQQPIIALAEYPFIIFVIIQLIFIGLSMFGVHPIATIGMLSGIVAVLIELMNPLSLAIVMITSAIATLTVGSYGLVVQLTSNNTGQSPYRITLNNLPYALIFGGIGSFVGYILL</sequence>
<dbReference type="AlphaFoldDB" id="A0A498D2B1"/>
<feature type="transmembrane region" description="Helical" evidence="1">
    <location>
        <begin position="275"/>
        <end position="293"/>
    </location>
</feature>
<feature type="transmembrane region" description="Helical" evidence="1">
    <location>
        <begin position="175"/>
        <end position="196"/>
    </location>
</feature>
<feature type="transmembrane region" description="Helical" evidence="1">
    <location>
        <begin position="39"/>
        <end position="65"/>
    </location>
</feature>
<keyword evidence="1" id="KW-0472">Membrane</keyword>
<keyword evidence="1" id="KW-0812">Transmembrane</keyword>
<evidence type="ECO:0000313" key="2">
    <source>
        <dbReference type="EMBL" id="RLL40698.1"/>
    </source>
</evidence>
<keyword evidence="3" id="KW-1185">Reference proteome</keyword>
<feature type="transmembrane region" description="Helical" evidence="1">
    <location>
        <begin position="394"/>
        <end position="416"/>
    </location>
</feature>